<evidence type="ECO:0000313" key="3">
    <source>
        <dbReference type="EMBL" id="MDK7188006.1"/>
    </source>
</evidence>
<keyword evidence="1 2" id="KW-0963">Cytoplasm</keyword>
<evidence type="ECO:0000256" key="2">
    <source>
        <dbReference type="HAMAP-Rule" id="MF_01126"/>
    </source>
</evidence>
<sequence>MTFKKIERQSLIVSCYSLRQWKQLRKFGIVHYVSQRLKYVVLYINKDQTDKILPAIERLNFVREVELSYRDDIDMTFKNAIANRVDPDVQERVVEDPERTDYQEFFKEIAESIDPKKSDSRKTSKE</sequence>
<dbReference type="HAMAP" id="MF_01126">
    <property type="entry name" value="UPF0298"/>
    <property type="match status" value="1"/>
</dbReference>
<evidence type="ECO:0000313" key="4">
    <source>
        <dbReference type="Proteomes" id="UP001229251"/>
    </source>
</evidence>
<dbReference type="RefSeq" id="WP_070608382.1">
    <property type="nucleotide sequence ID" value="NZ_JASOOE010000020.1"/>
</dbReference>
<dbReference type="Proteomes" id="UP001229251">
    <property type="component" value="Unassembled WGS sequence"/>
</dbReference>
<dbReference type="AlphaFoldDB" id="A0AAJ1Q7K3"/>
<protein>
    <recommendedName>
        <fullName evidence="2">UPF0298 protein QP433_08425</fullName>
    </recommendedName>
</protein>
<organism evidence="3 4">
    <name type="scientific">Facklamia hominis</name>
    <dbReference type="NCBI Taxonomy" id="178214"/>
    <lineage>
        <taxon>Bacteria</taxon>
        <taxon>Bacillati</taxon>
        <taxon>Bacillota</taxon>
        <taxon>Bacilli</taxon>
        <taxon>Lactobacillales</taxon>
        <taxon>Aerococcaceae</taxon>
        <taxon>Facklamia</taxon>
    </lineage>
</organism>
<comment type="subcellular location">
    <subcellularLocation>
        <location evidence="2">Cytoplasm</location>
    </subcellularLocation>
</comment>
<name>A0AAJ1Q7K3_9LACT</name>
<comment type="similarity">
    <text evidence="2">Belongs to the UPF0298 family.</text>
</comment>
<gene>
    <name evidence="3" type="ORF">QP433_08425</name>
</gene>
<evidence type="ECO:0000256" key="1">
    <source>
        <dbReference type="ARBA" id="ARBA00022490"/>
    </source>
</evidence>
<dbReference type="InterPro" id="IPR016979">
    <property type="entry name" value="DUF2129"/>
</dbReference>
<proteinExistence type="inferred from homology"/>
<dbReference type="Pfam" id="PF09902">
    <property type="entry name" value="DUF2129"/>
    <property type="match status" value="1"/>
</dbReference>
<accession>A0AAJ1Q7K3</accession>
<comment type="caution">
    <text evidence="3">The sequence shown here is derived from an EMBL/GenBank/DDBJ whole genome shotgun (WGS) entry which is preliminary data.</text>
</comment>
<dbReference type="EMBL" id="JASOOE010000020">
    <property type="protein sequence ID" value="MDK7188006.1"/>
    <property type="molecule type" value="Genomic_DNA"/>
</dbReference>
<reference evidence="3" key="1">
    <citation type="submission" date="2023-05" db="EMBL/GenBank/DDBJ databases">
        <title>Cataloging the Phylogenetic Diversity of Human Bladder Bacteria.</title>
        <authorList>
            <person name="Du J."/>
        </authorList>
    </citation>
    <scope>NUCLEOTIDE SEQUENCE</scope>
    <source>
        <strain evidence="3">UMB1231</strain>
    </source>
</reference>
<dbReference type="GO" id="GO:0005737">
    <property type="term" value="C:cytoplasm"/>
    <property type="evidence" value="ECO:0007669"/>
    <property type="project" value="UniProtKB-SubCell"/>
</dbReference>